<dbReference type="PANTHER" id="PTHR45655:SF13">
    <property type="entry name" value="SOLUBLE GUANYLATE CYCLASE GCY-32-RELATED"/>
    <property type="match status" value="1"/>
</dbReference>
<name>A0A1I5M1V1_9RHOB</name>
<dbReference type="Proteomes" id="UP000199356">
    <property type="component" value="Unassembled WGS sequence"/>
</dbReference>
<dbReference type="SUPFAM" id="SSF111126">
    <property type="entry name" value="Ligand-binding domain in the NO signalling and Golgi transport"/>
    <property type="match status" value="1"/>
</dbReference>
<evidence type="ECO:0000313" key="2">
    <source>
        <dbReference type="EMBL" id="SFP03584.1"/>
    </source>
</evidence>
<sequence>MWVSGMHGSVNRALQCFLCDVHGGDVWDDVADLAELDEREFELLRIYDDALTTRVLDAAVRRLNLPRPDLLEQVGAYLVSHPSRYRLKHLLRFGSETFEDFLCRIEDLPGRAQLVLPDLGVPAMRVRRAGHTRLILHFLKDPDGFTHLARGALLAVAAEYGRSVDIRRRPLRGGGAVLRLTADAAASPVYAGDAA</sequence>
<evidence type="ECO:0000259" key="1">
    <source>
        <dbReference type="Pfam" id="PF07700"/>
    </source>
</evidence>
<dbReference type="InterPro" id="IPR038158">
    <property type="entry name" value="H-NOX_domain_sf"/>
</dbReference>
<dbReference type="GO" id="GO:0020037">
    <property type="term" value="F:heme binding"/>
    <property type="evidence" value="ECO:0007669"/>
    <property type="project" value="InterPro"/>
</dbReference>
<dbReference type="EMBL" id="FOXA01000002">
    <property type="protein sequence ID" value="SFP03584.1"/>
    <property type="molecule type" value="Genomic_DNA"/>
</dbReference>
<dbReference type="PANTHER" id="PTHR45655">
    <property type="entry name" value="GUANYLATE CYCLASE SOLUBLE SUBUNIT BETA-2"/>
    <property type="match status" value="1"/>
</dbReference>
<dbReference type="InterPro" id="IPR011644">
    <property type="entry name" value="Heme_NO-bd"/>
</dbReference>
<keyword evidence="3" id="KW-1185">Reference proteome</keyword>
<dbReference type="AlphaFoldDB" id="A0A1I5M1V1"/>
<reference evidence="2 3" key="1">
    <citation type="submission" date="2016-10" db="EMBL/GenBank/DDBJ databases">
        <authorList>
            <person name="de Groot N.N."/>
        </authorList>
    </citation>
    <scope>NUCLEOTIDE SEQUENCE [LARGE SCALE GENOMIC DNA]</scope>
    <source>
        <strain evidence="2 3">DSM 19547</strain>
    </source>
</reference>
<proteinExistence type="predicted"/>
<accession>A0A1I5M1V1</accession>
<protein>
    <submittedName>
        <fullName evidence="2">Haem-NO-binding</fullName>
    </submittedName>
</protein>
<organism evidence="2 3">
    <name type="scientific">Tranquillimonas alkanivorans</name>
    <dbReference type="NCBI Taxonomy" id="441119"/>
    <lineage>
        <taxon>Bacteria</taxon>
        <taxon>Pseudomonadati</taxon>
        <taxon>Pseudomonadota</taxon>
        <taxon>Alphaproteobacteria</taxon>
        <taxon>Rhodobacterales</taxon>
        <taxon>Roseobacteraceae</taxon>
        <taxon>Tranquillimonas</taxon>
    </lineage>
</organism>
<dbReference type="STRING" id="441119.SAMN04488047_10250"/>
<dbReference type="Gene3D" id="3.90.1520.10">
    <property type="entry name" value="H-NOX domain"/>
    <property type="match status" value="1"/>
</dbReference>
<dbReference type="Pfam" id="PF07700">
    <property type="entry name" value="HNOB"/>
    <property type="match status" value="1"/>
</dbReference>
<evidence type="ECO:0000313" key="3">
    <source>
        <dbReference type="Proteomes" id="UP000199356"/>
    </source>
</evidence>
<dbReference type="InterPro" id="IPR024096">
    <property type="entry name" value="NO_sig/Golgi_transp_ligand-bd"/>
</dbReference>
<gene>
    <name evidence="2" type="ORF">SAMN04488047_10250</name>
</gene>
<feature type="domain" description="Heme NO-binding" evidence="1">
    <location>
        <begin position="8"/>
        <end position="167"/>
    </location>
</feature>
<dbReference type="OrthoDB" id="981203at2"/>